<dbReference type="EMBL" id="ML179115">
    <property type="protein sequence ID" value="THU99711.1"/>
    <property type="molecule type" value="Genomic_DNA"/>
</dbReference>
<organism evidence="1 2">
    <name type="scientific">Dendrothele bispora (strain CBS 962.96)</name>
    <dbReference type="NCBI Taxonomy" id="1314807"/>
    <lineage>
        <taxon>Eukaryota</taxon>
        <taxon>Fungi</taxon>
        <taxon>Dikarya</taxon>
        <taxon>Basidiomycota</taxon>
        <taxon>Agaricomycotina</taxon>
        <taxon>Agaricomycetes</taxon>
        <taxon>Agaricomycetidae</taxon>
        <taxon>Agaricales</taxon>
        <taxon>Agaricales incertae sedis</taxon>
        <taxon>Dendrothele</taxon>
    </lineage>
</organism>
<evidence type="ECO:0000313" key="2">
    <source>
        <dbReference type="Proteomes" id="UP000297245"/>
    </source>
</evidence>
<dbReference type="OrthoDB" id="432970at2759"/>
<accession>A0A4S8MBR2</accession>
<dbReference type="Gene3D" id="6.10.140.2220">
    <property type="match status" value="1"/>
</dbReference>
<sequence length="514" mass="58046">MDVEKDQARVKAFNSLPCKSLSPSRMVPNTWYFDLRYISIDPPSHMLFLYQPGSHFIHTEPLPHNNPPEQPGIAFFPENGEQAATEVVKVIMHGFLNSFGIGHFEQHPPDAFAPFKLMTEDSSLAREVGKELKRIGVTHKNLWNVQVAPDSTLRVAHENFKTLYGHMKTRMGLKVLAFASFETPCSIVFLNPSRYKEMITRDDSADRTCAYMSQLRNAKLAEENFSGDKMMKELDTLSRLFETRPLDTVKREADGGNGMSAIDYALRVRNGIGCTPNRATIHEYLVKAIQTPSSNDVTKSIAHSLLINWYTDALKPDHGLPIRYLLAAAYHADQAVTLAHGNASPAVLFFGLNLMKPAAEKVLQLYAQFKNVWSAVDKRNEEIEKERIHAQTKRMEKPNRYRCANVGCLIQTDTGKMLRQCSGKCDPDKKPSYCSKECVTDQKADWKNHKPFCKPGQLCSVIAPESDYGMIRTHSGALSIPIQHSNERTTLLSSSTWSAEDLRKIKRELENKRT</sequence>
<proteinExistence type="predicted"/>
<reference evidence="1 2" key="1">
    <citation type="journal article" date="2019" name="Nat. Ecol. Evol.">
        <title>Megaphylogeny resolves global patterns of mushroom evolution.</title>
        <authorList>
            <person name="Varga T."/>
            <person name="Krizsan K."/>
            <person name="Foldi C."/>
            <person name="Dima B."/>
            <person name="Sanchez-Garcia M."/>
            <person name="Sanchez-Ramirez S."/>
            <person name="Szollosi G.J."/>
            <person name="Szarkandi J.G."/>
            <person name="Papp V."/>
            <person name="Albert L."/>
            <person name="Andreopoulos W."/>
            <person name="Angelini C."/>
            <person name="Antonin V."/>
            <person name="Barry K.W."/>
            <person name="Bougher N.L."/>
            <person name="Buchanan P."/>
            <person name="Buyck B."/>
            <person name="Bense V."/>
            <person name="Catcheside P."/>
            <person name="Chovatia M."/>
            <person name="Cooper J."/>
            <person name="Damon W."/>
            <person name="Desjardin D."/>
            <person name="Finy P."/>
            <person name="Geml J."/>
            <person name="Haridas S."/>
            <person name="Hughes K."/>
            <person name="Justo A."/>
            <person name="Karasinski D."/>
            <person name="Kautmanova I."/>
            <person name="Kiss B."/>
            <person name="Kocsube S."/>
            <person name="Kotiranta H."/>
            <person name="LaButti K.M."/>
            <person name="Lechner B.E."/>
            <person name="Liimatainen K."/>
            <person name="Lipzen A."/>
            <person name="Lukacs Z."/>
            <person name="Mihaltcheva S."/>
            <person name="Morgado L.N."/>
            <person name="Niskanen T."/>
            <person name="Noordeloos M.E."/>
            <person name="Ohm R.A."/>
            <person name="Ortiz-Santana B."/>
            <person name="Ovrebo C."/>
            <person name="Racz N."/>
            <person name="Riley R."/>
            <person name="Savchenko A."/>
            <person name="Shiryaev A."/>
            <person name="Soop K."/>
            <person name="Spirin V."/>
            <person name="Szebenyi C."/>
            <person name="Tomsovsky M."/>
            <person name="Tulloss R.E."/>
            <person name="Uehling J."/>
            <person name="Grigoriev I.V."/>
            <person name="Vagvolgyi C."/>
            <person name="Papp T."/>
            <person name="Martin F.M."/>
            <person name="Miettinen O."/>
            <person name="Hibbett D.S."/>
            <person name="Nagy L.G."/>
        </authorList>
    </citation>
    <scope>NUCLEOTIDE SEQUENCE [LARGE SCALE GENOMIC DNA]</scope>
    <source>
        <strain evidence="1 2">CBS 962.96</strain>
    </source>
</reference>
<dbReference type="Proteomes" id="UP000297245">
    <property type="component" value="Unassembled WGS sequence"/>
</dbReference>
<protein>
    <recommendedName>
        <fullName evidence="3">MYND-type domain-containing protein</fullName>
    </recommendedName>
</protein>
<evidence type="ECO:0008006" key="3">
    <source>
        <dbReference type="Google" id="ProtNLM"/>
    </source>
</evidence>
<dbReference type="AlphaFoldDB" id="A0A4S8MBR2"/>
<evidence type="ECO:0000313" key="1">
    <source>
        <dbReference type="EMBL" id="THU99711.1"/>
    </source>
</evidence>
<name>A0A4S8MBR2_DENBC</name>
<gene>
    <name evidence="1" type="ORF">K435DRAFT_776905</name>
</gene>
<keyword evidence="2" id="KW-1185">Reference proteome</keyword>